<dbReference type="InterPro" id="IPR016514">
    <property type="entry name" value="EcpA"/>
</dbReference>
<evidence type="ECO:0000256" key="4">
    <source>
        <dbReference type="ARBA" id="ARBA00022729"/>
    </source>
</evidence>
<reference evidence="9" key="1">
    <citation type="submission" date="2023-08" db="EMBL/GenBank/DDBJ databases">
        <title>Emergence of clinically-relevant ST2 carbapenem-resistant Acinetobacter baumannii strains in hospital sewages in Zhejiang, East of China.</title>
        <authorList>
            <person name="Kaichao C."/>
            <person name="Zhang R."/>
        </authorList>
    </citation>
    <scope>NUCLEOTIDE SEQUENCE</scope>
    <source>
        <strain evidence="9">M-RB-37</strain>
    </source>
</reference>
<evidence type="ECO:0000256" key="6">
    <source>
        <dbReference type="ARBA" id="ARBA00026091"/>
    </source>
</evidence>
<dbReference type="InterPro" id="IPR038478">
    <property type="entry name" value="Fimbrillin_EcpA_sf"/>
</dbReference>
<sequence length="192" mass="20827">MKKVILVIIACFGSIEAIAEEVSTTAIAKWQTSAFKDTSSALVITPLSSLNFKYTEGNKSFNKELGKFNVTLKGVPGSTDFKLTSKLISDELVRFDDPSKLKVAVNWNGKELSKAEETVLISTDHSTRSGLSSLANKSAYSANNRESAEGLFGFSIKNATNTSGQNTDFSKLKDGTWNGEVAIQFTAVWIKP</sequence>
<keyword evidence="4 8" id="KW-0732">Signal</keyword>
<organism evidence="9 10">
    <name type="scientific">Acinetobacter rudis</name>
    <dbReference type="NCBI Taxonomy" id="632955"/>
    <lineage>
        <taxon>Bacteria</taxon>
        <taxon>Pseudomonadati</taxon>
        <taxon>Pseudomonadota</taxon>
        <taxon>Gammaproteobacteria</taxon>
        <taxon>Moraxellales</taxon>
        <taxon>Moraxellaceae</taxon>
        <taxon>Acinetobacter</taxon>
    </lineage>
</organism>
<evidence type="ECO:0000313" key="10">
    <source>
        <dbReference type="Proteomes" id="UP001243844"/>
    </source>
</evidence>
<evidence type="ECO:0000256" key="5">
    <source>
        <dbReference type="ARBA" id="ARBA00023263"/>
    </source>
</evidence>
<dbReference type="EMBL" id="JAVIDL010000005">
    <property type="protein sequence ID" value="MDQ8934903.1"/>
    <property type="molecule type" value="Genomic_DNA"/>
</dbReference>
<evidence type="ECO:0000256" key="1">
    <source>
        <dbReference type="ARBA" id="ARBA00004561"/>
    </source>
</evidence>
<evidence type="ECO:0000256" key="3">
    <source>
        <dbReference type="ARBA" id="ARBA00014507"/>
    </source>
</evidence>
<feature type="chain" id="PRO_5043903042" description="Common pilus major fimbrillin subunit EcpA" evidence="8">
    <location>
        <begin position="20"/>
        <end position="192"/>
    </location>
</feature>
<comment type="caution">
    <text evidence="9">The sequence shown here is derived from an EMBL/GenBank/DDBJ whole genome shotgun (WGS) entry which is preliminary data.</text>
</comment>
<evidence type="ECO:0000256" key="7">
    <source>
        <dbReference type="ARBA" id="ARBA00031192"/>
    </source>
</evidence>
<name>A0AAW8J652_9GAMM</name>
<feature type="signal peptide" evidence="8">
    <location>
        <begin position="1"/>
        <end position="19"/>
    </location>
</feature>
<comment type="similarity">
    <text evidence="2">Belongs to the EcpA/MatB fimbrillin family.</text>
</comment>
<dbReference type="AlphaFoldDB" id="A0AAW8J652"/>
<proteinExistence type="inferred from homology"/>
<protein>
    <recommendedName>
        <fullName evidence="3">Common pilus major fimbrillin subunit EcpA</fullName>
    </recommendedName>
    <alternativeName>
        <fullName evidence="7">MatB fimbrillin</fullName>
    </alternativeName>
</protein>
<dbReference type="GO" id="GO:0009289">
    <property type="term" value="C:pilus"/>
    <property type="evidence" value="ECO:0007669"/>
    <property type="project" value="UniProtKB-SubCell"/>
</dbReference>
<keyword evidence="5" id="KW-0281">Fimbrium</keyword>
<gene>
    <name evidence="9" type="ORF">RFH47_04040</name>
</gene>
<accession>A0AAW8J652</accession>
<dbReference type="Pfam" id="PF16449">
    <property type="entry name" value="MatB"/>
    <property type="match status" value="1"/>
</dbReference>
<comment type="subcellular location">
    <subcellularLocation>
        <location evidence="1">Fimbrium</location>
    </subcellularLocation>
</comment>
<evidence type="ECO:0000256" key="2">
    <source>
        <dbReference type="ARBA" id="ARBA00007305"/>
    </source>
</evidence>
<comment type="subunit">
    <text evidence="6">Self-associates. Forms filaments. Interacts with EcpD.</text>
</comment>
<evidence type="ECO:0000313" key="9">
    <source>
        <dbReference type="EMBL" id="MDQ8934903.1"/>
    </source>
</evidence>
<dbReference type="Gene3D" id="2.60.40.3290">
    <property type="entry name" value="Fimbrial protein EcpA"/>
    <property type="match status" value="1"/>
</dbReference>
<evidence type="ECO:0000256" key="8">
    <source>
        <dbReference type="SAM" id="SignalP"/>
    </source>
</evidence>
<dbReference type="Proteomes" id="UP001243844">
    <property type="component" value="Unassembled WGS sequence"/>
</dbReference>
<dbReference type="RefSeq" id="WP_308975034.1">
    <property type="nucleotide sequence ID" value="NZ_JAVIDL010000005.1"/>
</dbReference>